<gene>
    <name evidence="1" type="ORF">O4G74_09260</name>
</gene>
<proteinExistence type="predicted"/>
<dbReference type="EMBL" id="JAPWGW010000002">
    <property type="protein sequence ID" value="MCZ4298243.1"/>
    <property type="molecule type" value="Genomic_DNA"/>
</dbReference>
<organism evidence="1 2">
    <name type="scientific">Henriciella marina</name>
    <dbReference type="NCBI Taxonomy" id="453851"/>
    <lineage>
        <taxon>Bacteria</taxon>
        <taxon>Pseudomonadati</taxon>
        <taxon>Pseudomonadota</taxon>
        <taxon>Alphaproteobacteria</taxon>
        <taxon>Hyphomonadales</taxon>
        <taxon>Hyphomonadaceae</taxon>
        <taxon>Henriciella</taxon>
    </lineage>
</organism>
<protein>
    <submittedName>
        <fullName evidence="1">Uncharacterized protein</fullName>
    </submittedName>
</protein>
<evidence type="ECO:0000313" key="2">
    <source>
        <dbReference type="Proteomes" id="UP001083770"/>
    </source>
</evidence>
<name>A0ABT4LV38_9PROT</name>
<keyword evidence="2" id="KW-1185">Reference proteome</keyword>
<dbReference type="Proteomes" id="UP001083770">
    <property type="component" value="Unassembled WGS sequence"/>
</dbReference>
<accession>A0ABT4LV38</accession>
<sequence>MASGLQACSNDGARRFDVQFNCTGPGHANRQFHEQTTHELCRPARRRIKIGRTAKFALDETRDKLDTVFRQVAIACLPFQTSEQIQEKRYAEELAQRAVIARTSMRLKACNTTNAFNKARLVIEGDPVESKARADRRWQG</sequence>
<evidence type="ECO:0000313" key="1">
    <source>
        <dbReference type="EMBL" id="MCZ4298243.1"/>
    </source>
</evidence>
<comment type="caution">
    <text evidence="1">The sequence shown here is derived from an EMBL/GenBank/DDBJ whole genome shotgun (WGS) entry which is preliminary data.</text>
</comment>
<reference evidence="1" key="1">
    <citation type="submission" date="2022-12" db="EMBL/GenBank/DDBJ databases">
        <title>Bacterial isolates from different developmental stages of Nematostella vectensis.</title>
        <authorList>
            <person name="Fraune S."/>
        </authorList>
    </citation>
    <scope>NUCLEOTIDE SEQUENCE</scope>
    <source>
        <strain evidence="1">G21632-S1</strain>
    </source>
</reference>